<protein>
    <submittedName>
        <fullName evidence="1">Uncharacterized protein</fullName>
    </submittedName>
</protein>
<evidence type="ECO:0000313" key="1">
    <source>
        <dbReference type="EMBL" id="MBE9609977.1"/>
    </source>
</evidence>
<comment type="caution">
    <text evidence="1">The sequence shown here is derived from an EMBL/GenBank/DDBJ whole genome shotgun (WGS) entry which is preliminary data.</text>
</comment>
<reference evidence="1 2" key="1">
    <citation type="submission" date="2020-10" db="EMBL/GenBank/DDBJ databases">
        <title>The genome sequence of Chitinilyticum litopenaei 4Y14.</title>
        <authorList>
            <person name="Liu Y."/>
        </authorList>
    </citation>
    <scope>NUCLEOTIDE SEQUENCE [LARGE SCALE GENOMIC DNA]</scope>
    <source>
        <strain evidence="1 2">4Y14</strain>
    </source>
</reference>
<gene>
    <name evidence="1" type="ORF">INR99_11550</name>
</gene>
<dbReference type="Proteomes" id="UP000604481">
    <property type="component" value="Unassembled WGS sequence"/>
</dbReference>
<name>A0A8J7FKZ6_9NEIS</name>
<dbReference type="AlphaFoldDB" id="A0A8J7FKZ6"/>
<proteinExistence type="predicted"/>
<organism evidence="1 2">
    <name type="scientific">Chitinilyticum piscinae</name>
    <dbReference type="NCBI Taxonomy" id="2866724"/>
    <lineage>
        <taxon>Bacteria</taxon>
        <taxon>Pseudomonadati</taxon>
        <taxon>Pseudomonadota</taxon>
        <taxon>Betaproteobacteria</taxon>
        <taxon>Neisseriales</taxon>
        <taxon>Chitinibacteraceae</taxon>
        <taxon>Chitinilyticum</taxon>
    </lineage>
</organism>
<accession>A0A8J7FKZ6</accession>
<dbReference type="RefSeq" id="WP_194116498.1">
    <property type="nucleotide sequence ID" value="NZ_JADFUA010000006.1"/>
</dbReference>
<dbReference type="EMBL" id="JADFUA010000006">
    <property type="protein sequence ID" value="MBE9609977.1"/>
    <property type="molecule type" value="Genomic_DNA"/>
</dbReference>
<sequence length="133" mass="14674">MSSAELIRQKLQAARMRRLGRVNDLAGLQQRLDYLFEGKTPGANACGQHQLVFFLPTPLDELVQTLQRKTGAQGWRDVDDFIWAFEDESGNYTLTLQSARSQCLVVASVISLAQDLPPAGNAAPDELELEVDG</sequence>
<keyword evidence="2" id="KW-1185">Reference proteome</keyword>
<evidence type="ECO:0000313" key="2">
    <source>
        <dbReference type="Proteomes" id="UP000604481"/>
    </source>
</evidence>